<accession>A0A450XET2</accession>
<evidence type="ECO:0000259" key="6">
    <source>
        <dbReference type="PROSITE" id="PS51918"/>
    </source>
</evidence>
<dbReference type="InterPro" id="IPR058240">
    <property type="entry name" value="rSAM_sf"/>
</dbReference>
<dbReference type="SUPFAM" id="SSF102114">
    <property type="entry name" value="Radical SAM enzymes"/>
    <property type="match status" value="1"/>
</dbReference>
<dbReference type="InterPro" id="IPR051198">
    <property type="entry name" value="BchE-like"/>
</dbReference>
<evidence type="ECO:0000256" key="3">
    <source>
        <dbReference type="ARBA" id="ARBA00022723"/>
    </source>
</evidence>
<dbReference type="CDD" id="cd01335">
    <property type="entry name" value="Radical_SAM"/>
    <property type="match status" value="1"/>
</dbReference>
<evidence type="ECO:0000256" key="2">
    <source>
        <dbReference type="ARBA" id="ARBA00022691"/>
    </source>
</evidence>
<protein>
    <submittedName>
        <fullName evidence="7">Radical SAM superfamily protein</fullName>
    </submittedName>
</protein>
<keyword evidence="5" id="KW-0411">Iron-sulfur</keyword>
<sequence>MTIFTYDMPLYRPPSEAQSLIFQITLGCSFNQCAFCSMYRTKSFAIRPIREVLAEIDEVARYDPYARRIFLADGDALVCPTEYLEEVLGALYEAFPQLTRVTSYALPANLLRKSEEELTRIRQRGLTMIYYGIESGSPEILKRITKGTTPKSMITGLQKARAANLKVSGTVVLGLGGRALWREHIDGTIALVNQAPLNFLSTLQVYLEPIVRNEFSEKFARQGECVYEPQDDFGILAEQARLVAGLEPPSPVIFRANHASNALPLKGILPRDRAKILSLLGAASNGEIPLRPLRLRRL</sequence>
<organism evidence="7">
    <name type="scientific">Candidatus Kentrum sp. MB</name>
    <dbReference type="NCBI Taxonomy" id="2138164"/>
    <lineage>
        <taxon>Bacteria</taxon>
        <taxon>Pseudomonadati</taxon>
        <taxon>Pseudomonadota</taxon>
        <taxon>Gammaproteobacteria</taxon>
        <taxon>Candidatus Kentrum</taxon>
    </lineage>
</organism>
<keyword evidence="4" id="KW-0408">Iron</keyword>
<comment type="cofactor">
    <cofactor evidence="1">
        <name>[4Fe-4S] cluster</name>
        <dbReference type="ChEBI" id="CHEBI:49883"/>
    </cofactor>
</comment>
<dbReference type="PANTHER" id="PTHR43409">
    <property type="entry name" value="ANAEROBIC MAGNESIUM-PROTOPORPHYRIN IX MONOMETHYL ESTER CYCLASE-RELATED"/>
    <property type="match status" value="1"/>
</dbReference>
<evidence type="ECO:0000313" key="7">
    <source>
        <dbReference type="EMBL" id="VFK27803.1"/>
    </source>
</evidence>
<dbReference type="GO" id="GO:0051536">
    <property type="term" value="F:iron-sulfur cluster binding"/>
    <property type="evidence" value="ECO:0007669"/>
    <property type="project" value="UniProtKB-KW"/>
</dbReference>
<gene>
    <name evidence="7" type="ORF">BECKMB1821G_GA0114241_103026</name>
</gene>
<dbReference type="InterPro" id="IPR007197">
    <property type="entry name" value="rSAM"/>
</dbReference>
<reference evidence="7" key="1">
    <citation type="submission" date="2019-02" db="EMBL/GenBank/DDBJ databases">
        <authorList>
            <person name="Gruber-Vodicka R. H."/>
            <person name="Seah K. B. B."/>
        </authorList>
    </citation>
    <scope>NUCLEOTIDE SEQUENCE</scope>
    <source>
        <strain evidence="7">BECK_BZ197</strain>
    </source>
</reference>
<dbReference type="GO" id="GO:0046872">
    <property type="term" value="F:metal ion binding"/>
    <property type="evidence" value="ECO:0007669"/>
    <property type="project" value="UniProtKB-KW"/>
</dbReference>
<dbReference type="InterPro" id="IPR006638">
    <property type="entry name" value="Elp3/MiaA/NifB-like_rSAM"/>
</dbReference>
<dbReference type="SFLD" id="SFLDG01095">
    <property type="entry name" value="Uncharacterised_Radical_SAM_Su"/>
    <property type="match status" value="1"/>
</dbReference>
<dbReference type="Gene3D" id="3.20.20.70">
    <property type="entry name" value="Aldolase class I"/>
    <property type="match status" value="1"/>
</dbReference>
<dbReference type="SFLD" id="SFLDS00029">
    <property type="entry name" value="Radical_SAM"/>
    <property type="match status" value="1"/>
</dbReference>
<proteinExistence type="predicted"/>
<dbReference type="EMBL" id="CAADFO010000030">
    <property type="protein sequence ID" value="VFK27803.1"/>
    <property type="molecule type" value="Genomic_DNA"/>
</dbReference>
<keyword evidence="2" id="KW-0949">S-adenosyl-L-methionine</keyword>
<dbReference type="Pfam" id="PF04055">
    <property type="entry name" value="Radical_SAM"/>
    <property type="match status" value="1"/>
</dbReference>
<keyword evidence="3" id="KW-0479">Metal-binding</keyword>
<dbReference type="InterPro" id="IPR013785">
    <property type="entry name" value="Aldolase_TIM"/>
</dbReference>
<name>A0A450XET2_9GAMM</name>
<evidence type="ECO:0000256" key="4">
    <source>
        <dbReference type="ARBA" id="ARBA00023004"/>
    </source>
</evidence>
<evidence type="ECO:0000256" key="1">
    <source>
        <dbReference type="ARBA" id="ARBA00001966"/>
    </source>
</evidence>
<dbReference type="AlphaFoldDB" id="A0A450XET2"/>
<dbReference type="SMART" id="SM00729">
    <property type="entry name" value="Elp3"/>
    <property type="match status" value="1"/>
</dbReference>
<dbReference type="SFLD" id="SFLDG01082">
    <property type="entry name" value="B12-binding_domain_containing"/>
    <property type="match status" value="1"/>
</dbReference>
<dbReference type="PANTHER" id="PTHR43409:SF4">
    <property type="entry name" value="RADICAL SAM SUPERFAMILY PROTEIN"/>
    <property type="match status" value="1"/>
</dbReference>
<dbReference type="PROSITE" id="PS51918">
    <property type="entry name" value="RADICAL_SAM"/>
    <property type="match status" value="1"/>
</dbReference>
<evidence type="ECO:0000256" key="5">
    <source>
        <dbReference type="ARBA" id="ARBA00023014"/>
    </source>
</evidence>
<feature type="domain" description="Radical SAM core" evidence="6">
    <location>
        <begin position="12"/>
        <end position="247"/>
    </location>
</feature>
<dbReference type="GO" id="GO:0003824">
    <property type="term" value="F:catalytic activity"/>
    <property type="evidence" value="ECO:0007669"/>
    <property type="project" value="InterPro"/>
</dbReference>